<name>A0A2M8FA49_9BACT</name>
<proteinExistence type="predicted"/>
<organism evidence="2 3">
    <name type="scientific">Candidatus Magasanikbacteria bacterium CG_4_9_14_0_2_um_filter_42_11</name>
    <dbReference type="NCBI Taxonomy" id="1974643"/>
    <lineage>
        <taxon>Bacteria</taxon>
        <taxon>Candidatus Magasanikiibacteriota</taxon>
    </lineage>
</organism>
<dbReference type="Proteomes" id="UP000231456">
    <property type="component" value="Unassembled WGS sequence"/>
</dbReference>
<protein>
    <recommendedName>
        <fullName evidence="4">Peptidase C39-like domain-containing protein</fullName>
    </recommendedName>
</protein>
<comment type="caution">
    <text evidence="2">The sequence shown here is derived from an EMBL/GenBank/DDBJ whole genome shotgun (WGS) entry which is preliminary data.</text>
</comment>
<feature type="chain" id="PRO_5015006154" description="Peptidase C39-like domain-containing protein" evidence="1">
    <location>
        <begin position="28"/>
        <end position="83"/>
    </location>
</feature>
<gene>
    <name evidence="2" type="ORF">CO030_02085</name>
</gene>
<sequence length="83" mass="9404">MNHSTKTTIAFSLIFFVLFFLTSPVQATTLLEVPFTSQAPDSIWVQPWQDACEETTVFMVHRFYMGRNIANSADAKKRNSGTI</sequence>
<evidence type="ECO:0000256" key="1">
    <source>
        <dbReference type="SAM" id="SignalP"/>
    </source>
</evidence>
<evidence type="ECO:0008006" key="4">
    <source>
        <dbReference type="Google" id="ProtNLM"/>
    </source>
</evidence>
<keyword evidence="1" id="KW-0732">Signal</keyword>
<accession>A0A2M8FA49</accession>
<reference evidence="3" key="1">
    <citation type="submission" date="2017-09" db="EMBL/GenBank/DDBJ databases">
        <title>Depth-based differentiation of microbial function through sediment-hosted aquifers and enrichment of novel symbionts in the deep terrestrial subsurface.</title>
        <authorList>
            <person name="Probst A.J."/>
            <person name="Ladd B."/>
            <person name="Jarett J.K."/>
            <person name="Geller-Mcgrath D.E."/>
            <person name="Sieber C.M.K."/>
            <person name="Emerson J.B."/>
            <person name="Anantharaman K."/>
            <person name="Thomas B.C."/>
            <person name="Malmstrom R."/>
            <person name="Stieglmeier M."/>
            <person name="Klingl A."/>
            <person name="Woyke T."/>
            <person name="Ryan C.M."/>
            <person name="Banfield J.F."/>
        </authorList>
    </citation>
    <scope>NUCLEOTIDE SEQUENCE [LARGE SCALE GENOMIC DNA]</scope>
</reference>
<evidence type="ECO:0000313" key="3">
    <source>
        <dbReference type="Proteomes" id="UP000231456"/>
    </source>
</evidence>
<dbReference type="EMBL" id="PFRH01000072">
    <property type="protein sequence ID" value="PJC52586.1"/>
    <property type="molecule type" value="Genomic_DNA"/>
</dbReference>
<feature type="signal peptide" evidence="1">
    <location>
        <begin position="1"/>
        <end position="27"/>
    </location>
</feature>
<dbReference type="AlphaFoldDB" id="A0A2M8FA49"/>
<evidence type="ECO:0000313" key="2">
    <source>
        <dbReference type="EMBL" id="PJC52586.1"/>
    </source>
</evidence>